<evidence type="ECO:0000313" key="2">
    <source>
        <dbReference type="Proteomes" id="UP000199076"/>
    </source>
</evidence>
<proteinExistence type="predicted"/>
<dbReference type="Proteomes" id="UP000199076">
    <property type="component" value="Unassembled WGS sequence"/>
</dbReference>
<name>A0A1G7TK15_9EURY</name>
<dbReference type="SUPFAM" id="SSF109604">
    <property type="entry name" value="HD-domain/PDEase-like"/>
    <property type="match status" value="1"/>
</dbReference>
<sequence length="103" mass="11300">MLPAARAALAREQARPYYEDAVPAHGIFHATRVRDAACQLATQHPVTVDQERLAVAAWRHDIGRPRERVGEVVELPTAKAVGFSVDSRSGRLIVGRRIASVHV</sequence>
<protein>
    <recommendedName>
        <fullName evidence="3">HD domain-containing protein</fullName>
    </recommendedName>
</protein>
<dbReference type="STRING" id="660518.SAMN05216218_12624"/>
<evidence type="ECO:0008006" key="3">
    <source>
        <dbReference type="Google" id="ProtNLM"/>
    </source>
</evidence>
<organism evidence="1 2">
    <name type="scientific">Halorientalis regularis</name>
    <dbReference type="NCBI Taxonomy" id="660518"/>
    <lineage>
        <taxon>Archaea</taxon>
        <taxon>Methanobacteriati</taxon>
        <taxon>Methanobacteriota</taxon>
        <taxon>Stenosarchaea group</taxon>
        <taxon>Halobacteria</taxon>
        <taxon>Halobacteriales</taxon>
        <taxon>Haloarculaceae</taxon>
        <taxon>Halorientalis</taxon>
    </lineage>
</organism>
<feature type="non-terminal residue" evidence="1">
    <location>
        <position position="103"/>
    </location>
</feature>
<gene>
    <name evidence="1" type="ORF">SAMN05216218_12624</name>
</gene>
<dbReference type="AlphaFoldDB" id="A0A1G7TK15"/>
<accession>A0A1G7TK15</accession>
<evidence type="ECO:0000313" key="1">
    <source>
        <dbReference type="EMBL" id="SDG35658.1"/>
    </source>
</evidence>
<keyword evidence="2" id="KW-1185">Reference proteome</keyword>
<dbReference type="Gene3D" id="1.10.3210.10">
    <property type="entry name" value="Hypothetical protein af1432"/>
    <property type="match status" value="1"/>
</dbReference>
<dbReference type="EMBL" id="FNBK01000026">
    <property type="protein sequence ID" value="SDG35658.1"/>
    <property type="molecule type" value="Genomic_DNA"/>
</dbReference>
<reference evidence="2" key="1">
    <citation type="submission" date="2016-10" db="EMBL/GenBank/DDBJ databases">
        <authorList>
            <person name="Varghese N."/>
            <person name="Submissions S."/>
        </authorList>
    </citation>
    <scope>NUCLEOTIDE SEQUENCE [LARGE SCALE GENOMIC DNA]</scope>
    <source>
        <strain evidence="2">IBRC-M 10760</strain>
    </source>
</reference>